<dbReference type="RefSeq" id="WP_157306359.1">
    <property type="nucleotide sequence ID" value="NZ_WRXN01000004.1"/>
</dbReference>
<accession>A0A7K1U3J6</accession>
<evidence type="ECO:0000313" key="3">
    <source>
        <dbReference type="EMBL" id="MVT08942.1"/>
    </source>
</evidence>
<evidence type="ECO:0000259" key="2">
    <source>
        <dbReference type="Pfam" id="PF18003"/>
    </source>
</evidence>
<dbReference type="Pfam" id="PF12866">
    <property type="entry name" value="DUF3823"/>
    <property type="match status" value="1"/>
</dbReference>
<sequence length="223" mass="24140">MTRTILSSFAILFFLLAGCKKDNYEKPASTLTGKVVYNKEPIGLRSRGVQLELWQHGFQLFTKIPVSVSQDGSFSAMLFDGNYKLVLLPGNGPWVNNTDSIDVTVRGSTTVDVTVQPYFIIRSAPVTKNGTEITATVSIEKISAAQSLESISLYAGKTNIVDQVNNQGSVTVNAADIPDQSQPVTIKMNIPAGLVTQNYFFARVGVKTAGVAESIYSLPVKIE</sequence>
<keyword evidence="4" id="KW-1185">Reference proteome</keyword>
<feature type="domain" description="DUF3823" evidence="1">
    <location>
        <begin position="29"/>
        <end position="116"/>
    </location>
</feature>
<dbReference type="Gene3D" id="2.60.40.1120">
    <property type="entry name" value="Carboxypeptidase-like, regulatory domain"/>
    <property type="match status" value="1"/>
</dbReference>
<gene>
    <name evidence="3" type="ORF">GO493_11780</name>
</gene>
<comment type="caution">
    <text evidence="3">The sequence shown here is derived from an EMBL/GenBank/DDBJ whole genome shotgun (WGS) entry which is preliminary data.</text>
</comment>
<protein>
    <submittedName>
        <fullName evidence="3">DUF3823 domain-containing protein</fullName>
    </submittedName>
</protein>
<name>A0A7K1U3J6_9BACT</name>
<proteinExistence type="predicted"/>
<dbReference type="PROSITE" id="PS51257">
    <property type="entry name" value="PROKAR_LIPOPROTEIN"/>
    <property type="match status" value="1"/>
</dbReference>
<dbReference type="Proteomes" id="UP000461730">
    <property type="component" value="Unassembled WGS sequence"/>
</dbReference>
<dbReference type="InterPro" id="IPR041186">
    <property type="entry name" value="DUF3823_C"/>
</dbReference>
<evidence type="ECO:0000313" key="4">
    <source>
        <dbReference type="Proteomes" id="UP000461730"/>
    </source>
</evidence>
<dbReference type="Pfam" id="PF18003">
    <property type="entry name" value="DUF3823_C"/>
    <property type="match status" value="1"/>
</dbReference>
<dbReference type="InterPro" id="IPR024278">
    <property type="entry name" value="DUF3823_N"/>
</dbReference>
<dbReference type="Gene3D" id="2.60.40.2060">
    <property type="match status" value="1"/>
</dbReference>
<feature type="domain" description="DUF3823" evidence="2">
    <location>
        <begin position="120"/>
        <end position="220"/>
    </location>
</feature>
<dbReference type="EMBL" id="WRXN01000004">
    <property type="protein sequence ID" value="MVT08942.1"/>
    <property type="molecule type" value="Genomic_DNA"/>
</dbReference>
<evidence type="ECO:0000259" key="1">
    <source>
        <dbReference type="Pfam" id="PF12866"/>
    </source>
</evidence>
<organism evidence="3 4">
    <name type="scientific">Chitinophaga tropicalis</name>
    <dbReference type="NCBI Taxonomy" id="2683588"/>
    <lineage>
        <taxon>Bacteria</taxon>
        <taxon>Pseudomonadati</taxon>
        <taxon>Bacteroidota</taxon>
        <taxon>Chitinophagia</taxon>
        <taxon>Chitinophagales</taxon>
        <taxon>Chitinophagaceae</taxon>
        <taxon>Chitinophaga</taxon>
    </lineage>
</organism>
<reference evidence="3 4" key="1">
    <citation type="submission" date="2019-12" db="EMBL/GenBank/DDBJ databases">
        <title>Chitinophaga sp. strain ysch24 (GDMCC 1.1355), whole genome shotgun sequence.</title>
        <authorList>
            <person name="Zhang X."/>
        </authorList>
    </citation>
    <scope>NUCLEOTIDE SEQUENCE [LARGE SCALE GENOMIC DNA]</scope>
    <source>
        <strain evidence="4">ysch24</strain>
    </source>
</reference>
<dbReference type="AlphaFoldDB" id="A0A7K1U3J6"/>